<name>A0ABD7S5Y7_XANVA</name>
<evidence type="ECO:0000313" key="1">
    <source>
        <dbReference type="EMBL" id="TWQ49522.1"/>
    </source>
</evidence>
<comment type="caution">
    <text evidence="1">The sequence shown here is derived from an EMBL/GenBank/DDBJ whole genome shotgun (WGS) entry which is preliminary data.</text>
</comment>
<dbReference type="Proteomes" id="UP000320455">
    <property type="component" value="Unassembled WGS sequence"/>
</dbReference>
<reference evidence="2" key="1">
    <citation type="journal article" date="2020" name="Phytopathology">
        <title>Genomic acquisitions in emerging populations of Xanthomonas vasicola pv. vasculorum infecting corn in the U.S. and Argentina.</title>
        <authorList>
            <person name="Perez-Quintero A.L."/>
        </authorList>
    </citation>
    <scope>NUCLEOTIDE SEQUENCE [LARGE SCALE GENOMIC DNA]</scope>
    <source>
        <strain evidence="2">Xvh-L</strain>
    </source>
</reference>
<organism evidence="1 2">
    <name type="scientific">Xanthomonas vasicola</name>
    <dbReference type="NCBI Taxonomy" id="56459"/>
    <lineage>
        <taxon>Bacteria</taxon>
        <taxon>Pseudomonadati</taxon>
        <taxon>Pseudomonadota</taxon>
        <taxon>Gammaproteobacteria</taxon>
        <taxon>Lysobacterales</taxon>
        <taxon>Lysobacteraceae</taxon>
        <taxon>Xanthomonas</taxon>
    </lineage>
</organism>
<sequence>MRAIGARALERSRHKRGLGRGAGVRVQVRVQAQVQLTRYRDLLVATRSAAHNSNCCLASECAGPACGASPQRA</sequence>
<evidence type="ECO:0000313" key="2">
    <source>
        <dbReference type="Proteomes" id="UP000320455"/>
    </source>
</evidence>
<accession>A0ABD7S5Y7</accession>
<gene>
    <name evidence="1" type="ORF">FQK01_21650</name>
</gene>
<protein>
    <submittedName>
        <fullName evidence="1">Uncharacterized protein</fullName>
    </submittedName>
</protein>
<proteinExistence type="predicted"/>
<dbReference type="EMBL" id="VOCK01000066">
    <property type="protein sequence ID" value="TWQ49522.1"/>
    <property type="molecule type" value="Genomic_DNA"/>
</dbReference>
<keyword evidence="2" id="KW-1185">Reference proteome</keyword>
<dbReference type="AlphaFoldDB" id="A0ABD7S5Y7"/>